<protein>
    <submittedName>
        <fullName evidence="2">Uncharacterized protein</fullName>
    </submittedName>
</protein>
<reference evidence="2" key="1">
    <citation type="submission" date="2018-05" db="EMBL/GenBank/DDBJ databases">
        <authorList>
            <person name="Lanie J.A."/>
            <person name="Ng W.-L."/>
            <person name="Kazmierczak K.M."/>
            <person name="Andrzejewski T.M."/>
            <person name="Davidsen T.M."/>
            <person name="Wayne K.J."/>
            <person name="Tettelin H."/>
            <person name="Glass J.I."/>
            <person name="Rusch D."/>
            <person name="Podicherti R."/>
            <person name="Tsui H.-C.T."/>
            <person name="Winkler M.E."/>
        </authorList>
    </citation>
    <scope>NUCLEOTIDE SEQUENCE</scope>
</reference>
<name>A0A382NHJ3_9ZZZZ</name>
<feature type="region of interest" description="Disordered" evidence="1">
    <location>
        <begin position="83"/>
        <end position="117"/>
    </location>
</feature>
<proteinExistence type="predicted"/>
<sequence length="168" mass="18329">VATEIVKMQDIGVVIQPVKAAGKTLASPIKSGKHIIRITNEDDVVHELKFRDMDTGVSPDEDPMWIKQRGCFVDQIKLKDSVTSAGGGGQHVRLGPACDENDERMSPKEPPVNSTSVGGVMGLAPGKTAYVITELNSGYYYIYSALPNAETGEPDFLHEYIQEFIVSY</sequence>
<dbReference type="EMBL" id="UINC01100046">
    <property type="protein sequence ID" value="SVC59785.1"/>
    <property type="molecule type" value="Genomic_DNA"/>
</dbReference>
<evidence type="ECO:0000256" key="1">
    <source>
        <dbReference type="SAM" id="MobiDB-lite"/>
    </source>
</evidence>
<feature type="non-terminal residue" evidence="2">
    <location>
        <position position="1"/>
    </location>
</feature>
<gene>
    <name evidence="2" type="ORF">METZ01_LOCUS312639</name>
</gene>
<accession>A0A382NHJ3</accession>
<dbReference type="AlphaFoldDB" id="A0A382NHJ3"/>
<evidence type="ECO:0000313" key="2">
    <source>
        <dbReference type="EMBL" id="SVC59785.1"/>
    </source>
</evidence>
<organism evidence="2">
    <name type="scientific">marine metagenome</name>
    <dbReference type="NCBI Taxonomy" id="408172"/>
    <lineage>
        <taxon>unclassified sequences</taxon>
        <taxon>metagenomes</taxon>
        <taxon>ecological metagenomes</taxon>
    </lineage>
</organism>